<keyword evidence="4 7" id="KW-0605">Phycobilisome</keyword>
<protein>
    <submittedName>
        <fullName evidence="10">Phycobilisome Linker polypeptide domain protein</fullName>
    </submittedName>
</protein>
<keyword evidence="3" id="KW-0042">Antenna complex</keyword>
<dbReference type="AlphaFoldDB" id="B4VWT2"/>
<feature type="domain" description="CpcD-like" evidence="8">
    <location>
        <begin position="220"/>
        <end position="273"/>
    </location>
</feature>
<dbReference type="PROSITE" id="PS51441">
    <property type="entry name" value="CPCD_LIKE"/>
    <property type="match status" value="1"/>
</dbReference>
<dbReference type="InterPro" id="IPR008213">
    <property type="entry name" value="CpcD-like_dom"/>
</dbReference>
<dbReference type="InterPro" id="IPR038255">
    <property type="entry name" value="PBS_linker_sf"/>
</dbReference>
<dbReference type="STRING" id="118168.MC7420_3700"/>
<keyword evidence="6" id="KW-0472">Membrane</keyword>
<dbReference type="PROSITE" id="PS51445">
    <property type="entry name" value="PBS_LINKER"/>
    <property type="match status" value="1"/>
</dbReference>
<dbReference type="OrthoDB" id="420396at2"/>
<dbReference type="InterPro" id="IPR016470">
    <property type="entry name" value="Phycobilisome"/>
</dbReference>
<evidence type="ECO:0000259" key="8">
    <source>
        <dbReference type="PROSITE" id="PS51441"/>
    </source>
</evidence>
<keyword evidence="11" id="KW-1185">Reference proteome</keyword>
<evidence type="ECO:0000259" key="9">
    <source>
        <dbReference type="PROSITE" id="PS51445"/>
    </source>
</evidence>
<keyword evidence="2" id="KW-0602">Photosynthesis</keyword>
<name>B4VWT2_9CYAN</name>
<accession>B4VWT2</accession>
<dbReference type="GO" id="GO:0015979">
    <property type="term" value="P:photosynthesis"/>
    <property type="evidence" value="ECO:0007669"/>
    <property type="project" value="UniProtKB-KW"/>
</dbReference>
<dbReference type="GO" id="GO:0031676">
    <property type="term" value="C:plasma membrane-derived thylakoid membrane"/>
    <property type="evidence" value="ECO:0007669"/>
    <property type="project" value="UniProtKB-SubCell"/>
</dbReference>
<evidence type="ECO:0000256" key="2">
    <source>
        <dbReference type="ARBA" id="ARBA00022531"/>
    </source>
</evidence>
<dbReference type="PANTHER" id="PTHR34011">
    <property type="entry name" value="PHYCOBILISOME 32.1 KDA LINKER POLYPEPTIDE, PHYCOCYANIN-ASSOCIATED, ROD 2-RELATED"/>
    <property type="match status" value="1"/>
</dbReference>
<dbReference type="RefSeq" id="WP_006103229.1">
    <property type="nucleotide sequence ID" value="NZ_DS989857.1"/>
</dbReference>
<dbReference type="eggNOG" id="COG0237">
    <property type="taxonomic scope" value="Bacteria"/>
</dbReference>
<feature type="domain" description="PBS-linker" evidence="9">
    <location>
        <begin position="1"/>
        <end position="180"/>
    </location>
</feature>
<keyword evidence="5" id="KW-0793">Thylakoid</keyword>
<dbReference type="PANTHER" id="PTHR34011:SF6">
    <property type="entry name" value="PHYCOBILIPROTEIN APCE"/>
    <property type="match status" value="1"/>
</dbReference>
<reference evidence="10 11" key="1">
    <citation type="submission" date="2008-07" db="EMBL/GenBank/DDBJ databases">
        <authorList>
            <person name="Tandeau de Marsac N."/>
            <person name="Ferriera S."/>
            <person name="Johnson J."/>
            <person name="Kravitz S."/>
            <person name="Beeson K."/>
            <person name="Sutton G."/>
            <person name="Rogers Y.-H."/>
            <person name="Friedman R."/>
            <person name="Frazier M."/>
            <person name="Venter J.C."/>
        </authorList>
    </citation>
    <scope>NUCLEOTIDE SEQUENCE [LARGE SCALE GENOMIC DNA]</scope>
    <source>
        <strain evidence="10 11">PCC 7420</strain>
    </source>
</reference>
<evidence type="ECO:0000256" key="7">
    <source>
        <dbReference type="PROSITE-ProRule" id="PRU00775"/>
    </source>
</evidence>
<sequence length="273" mass="31378">MTSLTAARRLGIAAFAESPKVELRQNWTEDDLQLVIRAAYLQVFGNDNLMEFDRLTSAESLLRHGEISVRDFIRTLGQSELYREKFFYSTPQVRFIELNYKHFLGRAPYDQSEIAYHTDLYNQQGYEAEINSYIDSMEYQENFGESIVPYPIGFETQRNQKTVGYSRIFQLFGGLGSSDRTQPAGNRSRLLREVALNTSSPIYADPQGQAIVGTRGGTREQIYIVRVIQIPKPGRMTRIRRSQTEYYVPYEQLSQKLQQINKMGGKVTDIIPA</sequence>
<proteinExistence type="inferred from homology"/>
<dbReference type="PIRSF" id="PIRSF005898">
    <property type="entry name" value="Phycobilisome_CpeC/CpcI"/>
    <property type="match status" value="1"/>
</dbReference>
<comment type="subcellular location">
    <subcellularLocation>
        <location evidence="1">Cellular thylakoid membrane</location>
        <topology evidence="1">Peripheral membrane protein</topology>
        <orientation evidence="1">Cytoplasmic side</orientation>
    </subcellularLocation>
</comment>
<dbReference type="SMART" id="SM01094">
    <property type="entry name" value="CpcD"/>
    <property type="match status" value="1"/>
</dbReference>
<dbReference type="Gene3D" id="1.10.3130.20">
    <property type="entry name" value="Phycobilisome linker domain"/>
    <property type="match status" value="1"/>
</dbReference>
<organism evidence="10 11">
    <name type="scientific">Coleofasciculus chthonoplastes PCC 7420</name>
    <dbReference type="NCBI Taxonomy" id="118168"/>
    <lineage>
        <taxon>Bacteria</taxon>
        <taxon>Bacillati</taxon>
        <taxon>Cyanobacteriota</taxon>
        <taxon>Cyanophyceae</taxon>
        <taxon>Coleofasciculales</taxon>
        <taxon>Coleofasciculaceae</taxon>
        <taxon>Coleofasciculus</taxon>
    </lineage>
</organism>
<gene>
    <name evidence="10" type="ORF">MC7420_3700</name>
</gene>
<comment type="similarity">
    <text evidence="7">Belongs to the phycobilisome linker protein family.</text>
</comment>
<dbReference type="EMBL" id="DS989857">
    <property type="protein sequence ID" value="EDX73526.1"/>
    <property type="molecule type" value="Genomic_DNA"/>
</dbReference>
<evidence type="ECO:0000256" key="3">
    <source>
        <dbReference type="ARBA" id="ARBA00022549"/>
    </source>
</evidence>
<evidence type="ECO:0000256" key="1">
    <source>
        <dbReference type="ARBA" id="ARBA00004445"/>
    </source>
</evidence>
<evidence type="ECO:0000313" key="11">
    <source>
        <dbReference type="Proteomes" id="UP000003835"/>
    </source>
</evidence>
<dbReference type="Pfam" id="PF00427">
    <property type="entry name" value="PBS_linker_poly"/>
    <property type="match status" value="1"/>
</dbReference>
<evidence type="ECO:0000256" key="5">
    <source>
        <dbReference type="ARBA" id="ARBA00023078"/>
    </source>
</evidence>
<dbReference type="InterPro" id="IPR001297">
    <property type="entry name" value="PBS_linker_dom"/>
</dbReference>
<evidence type="ECO:0000256" key="4">
    <source>
        <dbReference type="ARBA" id="ARBA00022738"/>
    </source>
</evidence>
<dbReference type="GO" id="GO:0030089">
    <property type="term" value="C:phycobilisome"/>
    <property type="evidence" value="ECO:0007669"/>
    <property type="project" value="UniProtKB-UniRule"/>
</dbReference>
<dbReference type="Pfam" id="PF01383">
    <property type="entry name" value="CpcD"/>
    <property type="match status" value="1"/>
</dbReference>
<dbReference type="HOGENOM" id="CLU_075505_0_0_3"/>
<evidence type="ECO:0000313" key="10">
    <source>
        <dbReference type="EMBL" id="EDX73526.1"/>
    </source>
</evidence>
<evidence type="ECO:0000256" key="6">
    <source>
        <dbReference type="ARBA" id="ARBA00023136"/>
    </source>
</evidence>
<dbReference type="Proteomes" id="UP000003835">
    <property type="component" value="Unassembled WGS sequence"/>
</dbReference>